<feature type="region of interest" description="Disordered" evidence="1">
    <location>
        <begin position="1"/>
        <end position="122"/>
    </location>
</feature>
<feature type="compositionally biased region" description="Basic and acidic residues" evidence="1">
    <location>
        <begin position="32"/>
        <end position="50"/>
    </location>
</feature>
<feature type="non-terminal residue" evidence="2">
    <location>
        <position position="135"/>
    </location>
</feature>
<accession>A0AAV0F7Y4</accession>
<evidence type="ECO:0000256" key="1">
    <source>
        <dbReference type="SAM" id="MobiDB-lite"/>
    </source>
</evidence>
<evidence type="ECO:0000313" key="3">
    <source>
        <dbReference type="Proteomes" id="UP001152523"/>
    </source>
</evidence>
<dbReference type="EMBL" id="CAMAPF010000966">
    <property type="protein sequence ID" value="CAH9131662.1"/>
    <property type="molecule type" value="Genomic_DNA"/>
</dbReference>
<dbReference type="AlphaFoldDB" id="A0AAV0F7Y4"/>
<proteinExistence type="predicted"/>
<gene>
    <name evidence="2" type="ORF">CEPIT_LOCUS31568</name>
</gene>
<evidence type="ECO:0000313" key="2">
    <source>
        <dbReference type="EMBL" id="CAH9131662.1"/>
    </source>
</evidence>
<protein>
    <submittedName>
        <fullName evidence="2">Uncharacterized protein</fullName>
    </submittedName>
</protein>
<name>A0AAV0F7Y4_9ASTE</name>
<feature type="compositionally biased region" description="Basic and acidic residues" evidence="1">
    <location>
        <begin position="81"/>
        <end position="92"/>
    </location>
</feature>
<keyword evidence="3" id="KW-1185">Reference proteome</keyword>
<feature type="compositionally biased region" description="Basic and acidic residues" evidence="1">
    <location>
        <begin position="13"/>
        <end position="23"/>
    </location>
</feature>
<dbReference type="Proteomes" id="UP001152523">
    <property type="component" value="Unassembled WGS sequence"/>
</dbReference>
<sequence>MDPKAFAKLSKQLAKDNKKKDEGPPALQHVDAFVKKDKTPGGEGQEKVGPSKEAAAADTGKDTGGSQAGELKRKNAGKGIKPPEKKKLKGDAGQKASPVVIVDESSPVKPANSIPLEDLGDGAWPLETIHFPIKK</sequence>
<organism evidence="2 3">
    <name type="scientific">Cuscuta epithymum</name>
    <dbReference type="NCBI Taxonomy" id="186058"/>
    <lineage>
        <taxon>Eukaryota</taxon>
        <taxon>Viridiplantae</taxon>
        <taxon>Streptophyta</taxon>
        <taxon>Embryophyta</taxon>
        <taxon>Tracheophyta</taxon>
        <taxon>Spermatophyta</taxon>
        <taxon>Magnoliopsida</taxon>
        <taxon>eudicotyledons</taxon>
        <taxon>Gunneridae</taxon>
        <taxon>Pentapetalae</taxon>
        <taxon>asterids</taxon>
        <taxon>lamiids</taxon>
        <taxon>Solanales</taxon>
        <taxon>Convolvulaceae</taxon>
        <taxon>Cuscuteae</taxon>
        <taxon>Cuscuta</taxon>
        <taxon>Cuscuta subgen. Cuscuta</taxon>
    </lineage>
</organism>
<reference evidence="2" key="1">
    <citation type="submission" date="2022-07" db="EMBL/GenBank/DDBJ databases">
        <authorList>
            <person name="Macas J."/>
            <person name="Novak P."/>
            <person name="Neumann P."/>
        </authorList>
    </citation>
    <scope>NUCLEOTIDE SEQUENCE</scope>
</reference>
<comment type="caution">
    <text evidence="2">The sequence shown here is derived from an EMBL/GenBank/DDBJ whole genome shotgun (WGS) entry which is preliminary data.</text>
</comment>